<reference evidence="2" key="1">
    <citation type="submission" date="2021-03" db="EMBL/GenBank/DDBJ databases">
        <title>Comparative genomics and phylogenomic investigation of the class Geoglossomycetes provide insights into ecological specialization and systematics.</title>
        <authorList>
            <person name="Melie T."/>
            <person name="Pirro S."/>
            <person name="Miller A.N."/>
            <person name="Quandt A."/>
        </authorList>
    </citation>
    <scope>NUCLEOTIDE SEQUENCE</scope>
    <source>
        <strain evidence="2">CAQ_001_2017</strain>
    </source>
</reference>
<evidence type="ECO:0000256" key="1">
    <source>
        <dbReference type="SAM" id="SignalP"/>
    </source>
</evidence>
<protein>
    <recommendedName>
        <fullName evidence="4">DUF1524 domain-containing protein</fullName>
    </recommendedName>
</protein>
<proteinExistence type="predicted"/>
<accession>A0A9P8LA36</accession>
<dbReference type="EMBL" id="JAGHQM010000872">
    <property type="protein sequence ID" value="KAH0558358.1"/>
    <property type="molecule type" value="Genomic_DNA"/>
</dbReference>
<evidence type="ECO:0000313" key="2">
    <source>
        <dbReference type="EMBL" id="KAH0558358.1"/>
    </source>
</evidence>
<organism evidence="2 3">
    <name type="scientific">Trichoglossum hirsutum</name>
    <dbReference type="NCBI Taxonomy" id="265104"/>
    <lineage>
        <taxon>Eukaryota</taxon>
        <taxon>Fungi</taxon>
        <taxon>Dikarya</taxon>
        <taxon>Ascomycota</taxon>
        <taxon>Pezizomycotina</taxon>
        <taxon>Geoglossomycetes</taxon>
        <taxon>Geoglossales</taxon>
        <taxon>Geoglossaceae</taxon>
        <taxon>Trichoglossum</taxon>
    </lineage>
</organism>
<comment type="caution">
    <text evidence="2">The sequence shown here is derived from an EMBL/GenBank/DDBJ whole genome shotgun (WGS) entry which is preliminary data.</text>
</comment>
<dbReference type="AlphaFoldDB" id="A0A9P8LA36"/>
<sequence length="116" mass="12703">MQLLALVALLPLVHAAPPGIPSTSAALSLLDSLVVAPWRWQGTYKRTEYGEGWKTVKGACNTRETVLQRDGEDVVVNPKTCAAVSGKWYSPYDGATWTKADDLDIDHLVPLSHSWK</sequence>
<keyword evidence="3" id="KW-1185">Reference proteome</keyword>
<feature type="signal peptide" evidence="1">
    <location>
        <begin position="1"/>
        <end position="15"/>
    </location>
</feature>
<gene>
    <name evidence="2" type="ORF">GP486_004981</name>
</gene>
<feature type="chain" id="PRO_5040468427" description="DUF1524 domain-containing protein" evidence="1">
    <location>
        <begin position="16"/>
        <end position="116"/>
    </location>
</feature>
<keyword evidence="1" id="KW-0732">Signal</keyword>
<feature type="non-terminal residue" evidence="2">
    <location>
        <position position="116"/>
    </location>
</feature>
<evidence type="ECO:0000313" key="3">
    <source>
        <dbReference type="Proteomes" id="UP000750711"/>
    </source>
</evidence>
<name>A0A9P8LA36_9PEZI</name>
<evidence type="ECO:0008006" key="4">
    <source>
        <dbReference type="Google" id="ProtNLM"/>
    </source>
</evidence>
<dbReference type="Proteomes" id="UP000750711">
    <property type="component" value="Unassembled WGS sequence"/>
</dbReference>